<dbReference type="OMA" id="YHPRHLM"/>
<keyword evidence="5" id="KW-1185">Reference proteome</keyword>
<feature type="region of interest" description="Disordered" evidence="1">
    <location>
        <begin position="102"/>
        <end position="177"/>
    </location>
</feature>
<dbReference type="Proteomes" id="UP000694545">
    <property type="component" value="Unplaced"/>
</dbReference>
<sequence length="206" mass="22757">MLAPFFLQALSFPYVLSALLLLLFPGKALADAAGASDGRRGGNHGDDVTVSILVCLLLLLLLMLFLAWQRLSRETAGRYHPRHLMRGLILRWQEFCGEASAEDASQSYRDEELGQQQQDNDMEDEEDEEQQLPQGDSEQEEERQLIPSKSINAELHQDAGVQEPPEEEGASRATEGRAEALLSGLHSFSGTATWEDSGKPLHVTAL</sequence>
<evidence type="ECO:0000256" key="1">
    <source>
        <dbReference type="SAM" id="MobiDB-lite"/>
    </source>
</evidence>
<reference evidence="4" key="2">
    <citation type="submission" date="2025-09" db="UniProtKB">
        <authorList>
            <consortium name="Ensembl"/>
        </authorList>
    </citation>
    <scope>IDENTIFICATION</scope>
</reference>
<gene>
    <name evidence="4" type="primary">PTPRCAP</name>
</gene>
<reference evidence="4" key="1">
    <citation type="submission" date="2025-08" db="UniProtKB">
        <authorList>
            <consortium name="Ensembl"/>
        </authorList>
    </citation>
    <scope>IDENTIFICATION</scope>
</reference>
<dbReference type="Ensembl" id="ENSVKKT00000026910.1">
    <property type="protein sequence ID" value="ENSVKKP00000026267.1"/>
    <property type="gene ID" value="ENSVKKG00000017156.1"/>
</dbReference>
<dbReference type="PANTHER" id="PTHR15312">
    <property type="entry name" value="PROTEIN TYROSINE PHOSPHATASE RECEPTOR TYPE C-ASSOCIATED PROTEIN"/>
    <property type="match status" value="1"/>
</dbReference>
<proteinExistence type="predicted"/>
<evidence type="ECO:0000256" key="3">
    <source>
        <dbReference type="SAM" id="SignalP"/>
    </source>
</evidence>
<evidence type="ECO:0000313" key="4">
    <source>
        <dbReference type="Ensembl" id="ENSVKKP00000026267.1"/>
    </source>
</evidence>
<name>A0A8D2LSD4_VARKO</name>
<evidence type="ECO:0000313" key="5">
    <source>
        <dbReference type="Proteomes" id="UP000694545"/>
    </source>
</evidence>
<protein>
    <submittedName>
        <fullName evidence="4">Protein tyrosine phosphatase receptor type C associated protein</fullName>
    </submittedName>
</protein>
<organism evidence="4 5">
    <name type="scientific">Varanus komodoensis</name>
    <name type="common">Komodo dragon</name>
    <dbReference type="NCBI Taxonomy" id="61221"/>
    <lineage>
        <taxon>Eukaryota</taxon>
        <taxon>Metazoa</taxon>
        <taxon>Chordata</taxon>
        <taxon>Craniata</taxon>
        <taxon>Vertebrata</taxon>
        <taxon>Euteleostomi</taxon>
        <taxon>Lepidosauria</taxon>
        <taxon>Squamata</taxon>
        <taxon>Bifurcata</taxon>
        <taxon>Unidentata</taxon>
        <taxon>Episquamata</taxon>
        <taxon>Toxicofera</taxon>
        <taxon>Anguimorpha</taxon>
        <taxon>Paleoanguimorpha</taxon>
        <taxon>Varanoidea</taxon>
        <taxon>Varanidae</taxon>
        <taxon>Varanus</taxon>
    </lineage>
</organism>
<feature type="chain" id="PRO_5034209062" evidence="3">
    <location>
        <begin position="31"/>
        <end position="206"/>
    </location>
</feature>
<keyword evidence="2" id="KW-0812">Transmembrane</keyword>
<keyword evidence="3" id="KW-0732">Signal</keyword>
<keyword evidence="2" id="KW-0472">Membrane</keyword>
<dbReference type="OrthoDB" id="9451766at2759"/>
<dbReference type="AlphaFoldDB" id="A0A8D2LSD4"/>
<keyword evidence="2" id="KW-1133">Transmembrane helix</keyword>
<dbReference type="PANTHER" id="PTHR15312:SF1">
    <property type="entry name" value="PROTEIN TYROSINE PHOSPHATASE RECEPTOR TYPE C-ASSOCIATED PROTEIN"/>
    <property type="match status" value="1"/>
</dbReference>
<feature type="compositionally biased region" description="Acidic residues" evidence="1">
    <location>
        <begin position="120"/>
        <end position="130"/>
    </location>
</feature>
<dbReference type="Pfam" id="PF15713">
    <property type="entry name" value="PTPRCAP"/>
    <property type="match status" value="1"/>
</dbReference>
<accession>A0A8D2LSD4</accession>
<feature type="transmembrane region" description="Helical" evidence="2">
    <location>
        <begin position="48"/>
        <end position="68"/>
    </location>
</feature>
<evidence type="ECO:0000256" key="2">
    <source>
        <dbReference type="SAM" id="Phobius"/>
    </source>
</evidence>
<feature type="signal peptide" evidence="3">
    <location>
        <begin position="1"/>
        <end position="30"/>
    </location>
</feature>
<dbReference type="InterPro" id="IPR016553">
    <property type="entry name" value="PTPRCAP"/>
</dbReference>